<evidence type="ECO:0000256" key="1">
    <source>
        <dbReference type="SAM" id="MobiDB-lite"/>
    </source>
</evidence>
<accession>A0A2H0VAM3</accession>
<dbReference type="AlphaFoldDB" id="A0A2H0VAM3"/>
<evidence type="ECO:0000313" key="3">
    <source>
        <dbReference type="Proteomes" id="UP000230922"/>
    </source>
</evidence>
<gene>
    <name evidence="2" type="ORF">COT92_02450</name>
</gene>
<evidence type="ECO:0000313" key="2">
    <source>
        <dbReference type="EMBL" id="PIR96152.1"/>
    </source>
</evidence>
<organism evidence="2 3">
    <name type="scientific">Candidatus Doudnabacteria bacterium CG10_big_fil_rev_8_21_14_0_10_42_18</name>
    <dbReference type="NCBI Taxonomy" id="1974552"/>
    <lineage>
        <taxon>Bacteria</taxon>
        <taxon>Candidatus Doudnaibacteriota</taxon>
    </lineage>
</organism>
<sequence>MPNIETSSGSLGSRVGKYSGGVEVPKSERAWTAKLVESFRGLDPAYQRRITGIISDLQKEDPEHAKKVAHRISDFFRGVGDSGEKLSDLLAELENRNKLTIH</sequence>
<reference evidence="3" key="1">
    <citation type="submission" date="2017-09" db="EMBL/GenBank/DDBJ databases">
        <title>Depth-based differentiation of microbial function through sediment-hosted aquifers and enrichment of novel symbionts in the deep terrestrial subsurface.</title>
        <authorList>
            <person name="Probst A.J."/>
            <person name="Ladd B."/>
            <person name="Jarett J.K."/>
            <person name="Geller-Mcgrath D.E."/>
            <person name="Sieber C.M.K."/>
            <person name="Emerson J.B."/>
            <person name="Anantharaman K."/>
            <person name="Thomas B.C."/>
            <person name="Malmstrom R."/>
            <person name="Stieglmeier M."/>
            <person name="Klingl A."/>
            <person name="Woyke T."/>
            <person name="Ryan C.M."/>
            <person name="Banfield J.F."/>
        </authorList>
    </citation>
    <scope>NUCLEOTIDE SEQUENCE [LARGE SCALE GENOMIC DNA]</scope>
</reference>
<feature type="compositionally biased region" description="Polar residues" evidence="1">
    <location>
        <begin position="1"/>
        <end position="11"/>
    </location>
</feature>
<protein>
    <submittedName>
        <fullName evidence="2">Uncharacterized protein</fullName>
    </submittedName>
</protein>
<proteinExistence type="predicted"/>
<dbReference type="Proteomes" id="UP000230922">
    <property type="component" value="Unassembled WGS sequence"/>
</dbReference>
<dbReference type="EMBL" id="PFAK01000044">
    <property type="protein sequence ID" value="PIR96152.1"/>
    <property type="molecule type" value="Genomic_DNA"/>
</dbReference>
<comment type="caution">
    <text evidence="2">The sequence shown here is derived from an EMBL/GenBank/DDBJ whole genome shotgun (WGS) entry which is preliminary data.</text>
</comment>
<feature type="region of interest" description="Disordered" evidence="1">
    <location>
        <begin position="1"/>
        <end position="21"/>
    </location>
</feature>
<name>A0A2H0VAM3_9BACT</name>